<dbReference type="Proteomes" id="UP000229263">
    <property type="component" value="Unassembled WGS sequence"/>
</dbReference>
<gene>
    <name evidence="2" type="ORF">ATK23_0551</name>
</gene>
<evidence type="ECO:0000313" key="3">
    <source>
        <dbReference type="Proteomes" id="UP000229263"/>
    </source>
</evidence>
<dbReference type="InterPro" id="IPR000182">
    <property type="entry name" value="GNAT_dom"/>
</dbReference>
<comment type="caution">
    <text evidence="2">The sequence shown here is derived from an EMBL/GenBank/DDBJ whole genome shotgun (WGS) entry which is preliminary data.</text>
</comment>
<dbReference type="RefSeq" id="WP_066139078.1">
    <property type="nucleotide sequence ID" value="NZ_PGEY01000001.1"/>
</dbReference>
<dbReference type="Gene3D" id="3.40.630.30">
    <property type="match status" value="1"/>
</dbReference>
<evidence type="ECO:0000259" key="1">
    <source>
        <dbReference type="PROSITE" id="PS51186"/>
    </source>
</evidence>
<reference evidence="2 3" key="1">
    <citation type="submission" date="2017-11" db="EMBL/GenBank/DDBJ databases">
        <title>Sequencing the genomes of 1000 actinobacteria strains.</title>
        <authorList>
            <person name="Klenk H.-P."/>
        </authorList>
    </citation>
    <scope>NUCLEOTIDE SEQUENCE [LARGE SCALE GENOMIC DNA]</scope>
    <source>
        <strain evidence="2 3">DSM 12798</strain>
    </source>
</reference>
<dbReference type="InterPro" id="IPR016181">
    <property type="entry name" value="Acyl_CoA_acyltransferase"/>
</dbReference>
<dbReference type="EMBL" id="PGEY01000001">
    <property type="protein sequence ID" value="PJJ43368.1"/>
    <property type="molecule type" value="Genomic_DNA"/>
</dbReference>
<dbReference type="PROSITE" id="PS51186">
    <property type="entry name" value="GNAT"/>
    <property type="match status" value="1"/>
</dbReference>
<name>A0ABX4MVN5_9MICC</name>
<dbReference type="CDD" id="cd04301">
    <property type="entry name" value="NAT_SF"/>
    <property type="match status" value="1"/>
</dbReference>
<proteinExistence type="predicted"/>
<protein>
    <submittedName>
        <fullName evidence="2">Ribosomal protein S18 acetylase RimI-like enzyme</fullName>
    </submittedName>
</protein>
<feature type="domain" description="N-acetyltransferase" evidence="1">
    <location>
        <begin position="6"/>
        <end position="156"/>
    </location>
</feature>
<accession>A0ABX4MVN5</accession>
<organism evidence="2 3">
    <name type="scientific">Glutamicibacter mysorens</name>
    <dbReference type="NCBI Taxonomy" id="257984"/>
    <lineage>
        <taxon>Bacteria</taxon>
        <taxon>Bacillati</taxon>
        <taxon>Actinomycetota</taxon>
        <taxon>Actinomycetes</taxon>
        <taxon>Micrococcales</taxon>
        <taxon>Micrococcaceae</taxon>
        <taxon>Glutamicibacter</taxon>
    </lineage>
</organism>
<dbReference type="SUPFAM" id="SSF55729">
    <property type="entry name" value="Acyl-CoA N-acyltransferases (Nat)"/>
    <property type="match status" value="1"/>
</dbReference>
<sequence length="157" mass="17703">MSTTSRSIRRARYADAAEIYRLARLFTPGLGLAAADFDENFQSLIKDPNWFICVAGSSYGLTGYAAAQDYGRGLRTTFTVGRMHDLFVEPAGRRTGIGKELVEEVFHWARRRPFPMILDWQATPESIAFYESFGMEADFIGDFPECPGFSLDLRPIQ</sequence>
<evidence type="ECO:0000313" key="2">
    <source>
        <dbReference type="EMBL" id="PJJ43368.1"/>
    </source>
</evidence>
<dbReference type="Pfam" id="PF00583">
    <property type="entry name" value="Acetyltransf_1"/>
    <property type="match status" value="1"/>
</dbReference>
<keyword evidence="3" id="KW-1185">Reference proteome</keyword>